<evidence type="ECO:0000313" key="2">
    <source>
        <dbReference type="EMBL" id="MPC15611.1"/>
    </source>
</evidence>
<organism evidence="2 3">
    <name type="scientific">Portunus trituberculatus</name>
    <name type="common">Swimming crab</name>
    <name type="synonym">Neptunus trituberculatus</name>
    <dbReference type="NCBI Taxonomy" id="210409"/>
    <lineage>
        <taxon>Eukaryota</taxon>
        <taxon>Metazoa</taxon>
        <taxon>Ecdysozoa</taxon>
        <taxon>Arthropoda</taxon>
        <taxon>Crustacea</taxon>
        <taxon>Multicrustacea</taxon>
        <taxon>Malacostraca</taxon>
        <taxon>Eumalacostraca</taxon>
        <taxon>Eucarida</taxon>
        <taxon>Decapoda</taxon>
        <taxon>Pleocyemata</taxon>
        <taxon>Brachyura</taxon>
        <taxon>Eubrachyura</taxon>
        <taxon>Portunoidea</taxon>
        <taxon>Portunidae</taxon>
        <taxon>Portuninae</taxon>
        <taxon>Portunus</taxon>
    </lineage>
</organism>
<name>A0A5B7D320_PORTR</name>
<keyword evidence="1" id="KW-1133">Transmembrane helix</keyword>
<evidence type="ECO:0000313" key="3">
    <source>
        <dbReference type="Proteomes" id="UP000324222"/>
    </source>
</evidence>
<keyword evidence="1" id="KW-0812">Transmembrane</keyword>
<proteinExistence type="predicted"/>
<accession>A0A5B7D320</accession>
<dbReference type="EMBL" id="VSRR010000441">
    <property type="protein sequence ID" value="MPC15611.1"/>
    <property type="molecule type" value="Genomic_DNA"/>
</dbReference>
<comment type="caution">
    <text evidence="2">The sequence shown here is derived from an EMBL/GenBank/DDBJ whole genome shotgun (WGS) entry which is preliminary data.</text>
</comment>
<keyword evidence="3" id="KW-1185">Reference proteome</keyword>
<evidence type="ECO:0000256" key="1">
    <source>
        <dbReference type="SAM" id="Phobius"/>
    </source>
</evidence>
<sequence>MMVLLPSCTMMTPPSNCNTFLLHGPALSITSIFLLFISL</sequence>
<reference evidence="2 3" key="1">
    <citation type="submission" date="2019-05" db="EMBL/GenBank/DDBJ databases">
        <title>Another draft genome of Portunus trituberculatus and its Hox gene families provides insights of decapod evolution.</title>
        <authorList>
            <person name="Jeong J.-H."/>
            <person name="Song I."/>
            <person name="Kim S."/>
            <person name="Choi T."/>
            <person name="Kim D."/>
            <person name="Ryu S."/>
            <person name="Kim W."/>
        </authorList>
    </citation>
    <scope>NUCLEOTIDE SEQUENCE [LARGE SCALE GENOMIC DNA]</scope>
    <source>
        <tissue evidence="2">Muscle</tissue>
    </source>
</reference>
<dbReference type="AlphaFoldDB" id="A0A5B7D320"/>
<gene>
    <name evidence="2" type="ORF">E2C01_008410</name>
</gene>
<protein>
    <submittedName>
        <fullName evidence="2">Uncharacterized protein</fullName>
    </submittedName>
</protein>
<keyword evidence="1" id="KW-0472">Membrane</keyword>
<feature type="transmembrane region" description="Helical" evidence="1">
    <location>
        <begin position="20"/>
        <end position="37"/>
    </location>
</feature>
<dbReference type="Proteomes" id="UP000324222">
    <property type="component" value="Unassembled WGS sequence"/>
</dbReference>